<keyword evidence="1" id="KW-0812">Transmembrane</keyword>
<name>A0AAU7PV31_9FIRM</name>
<proteinExistence type="predicted"/>
<organism evidence="2">
    <name type="scientific">Lacrimispora sp. BS-2</name>
    <dbReference type="NCBI Taxonomy" id="3151850"/>
    <lineage>
        <taxon>Bacteria</taxon>
        <taxon>Bacillati</taxon>
        <taxon>Bacillota</taxon>
        <taxon>Clostridia</taxon>
        <taxon>Lachnospirales</taxon>
        <taxon>Lachnospiraceae</taxon>
        <taxon>Lacrimispora</taxon>
    </lineage>
</organism>
<evidence type="ECO:0008006" key="3">
    <source>
        <dbReference type="Google" id="ProtNLM"/>
    </source>
</evidence>
<reference evidence="2" key="1">
    <citation type="submission" date="2024-06" db="EMBL/GenBank/DDBJ databases">
        <title>Lacrimispora cavernae sp. nov., a novel anaerobe isolated from bat guano pile inside a cave.</title>
        <authorList>
            <person name="Miller S.L."/>
            <person name="Lu N."/>
            <person name="King J."/>
            <person name="Sankaranarayanan K."/>
            <person name="Lawson P.A."/>
        </authorList>
    </citation>
    <scope>NUCLEOTIDE SEQUENCE</scope>
    <source>
        <strain evidence="2">BS-2</strain>
    </source>
</reference>
<keyword evidence="1" id="KW-0472">Membrane</keyword>
<dbReference type="RefSeq" id="WP_349948694.1">
    <property type="nucleotide sequence ID" value="NZ_CP157940.1"/>
</dbReference>
<gene>
    <name evidence="2" type="ORF">ABFV83_09850</name>
</gene>
<evidence type="ECO:0000256" key="1">
    <source>
        <dbReference type="SAM" id="Phobius"/>
    </source>
</evidence>
<dbReference type="AlphaFoldDB" id="A0AAU7PV31"/>
<accession>A0AAU7PV31</accession>
<dbReference type="EMBL" id="CP157940">
    <property type="protein sequence ID" value="XBS56065.1"/>
    <property type="molecule type" value="Genomic_DNA"/>
</dbReference>
<protein>
    <recommendedName>
        <fullName evidence="3">Lipoprotein</fullName>
    </recommendedName>
</protein>
<feature type="transmembrane region" description="Helical" evidence="1">
    <location>
        <begin position="7"/>
        <end position="26"/>
    </location>
</feature>
<sequence>MQKKISKAVVIGICMAAFVLIALSYIRKSEVKHLRPGTVKYNINNMAVNKTLKNNFDDFALVGYDNELIYTFQSKDDGIEYYVNNGNFSNMVYKSNASAVFCNQLYSRDMIIGEFYAEEPMSYAIRRVNKDTEEILMQGECKGIPIVNVIGENLVVNSHAYKGGKVEQTLQLYNFINNEIMTIGNYVYEIDMEGKCTGELLQAVDGFDNSIVFELIYFDNENMDLDETGKPTLFRYDLKENNLIKLPITPPRKLLYVAGDEQCIITSDYASARPLSDVGTIYVLRNGEYISMGIPEIESGNDIVDAGRITESTIIIQTLNNVYMIDYEKGIYEKINNSNPIKINEESFGFIDKNNSLNIYEFNN</sequence>
<evidence type="ECO:0000313" key="2">
    <source>
        <dbReference type="EMBL" id="XBS56065.1"/>
    </source>
</evidence>
<keyword evidence="1" id="KW-1133">Transmembrane helix</keyword>